<evidence type="ECO:0000313" key="3">
    <source>
        <dbReference type="Proteomes" id="UP000463224"/>
    </source>
</evidence>
<keyword evidence="1" id="KW-1133">Transmembrane helix</keyword>
<organism evidence="2 3">
    <name type="scientific">Nitratireductor arenosus</name>
    <dbReference type="NCBI Taxonomy" id="2682096"/>
    <lineage>
        <taxon>Bacteria</taxon>
        <taxon>Pseudomonadati</taxon>
        <taxon>Pseudomonadota</taxon>
        <taxon>Alphaproteobacteria</taxon>
        <taxon>Hyphomicrobiales</taxon>
        <taxon>Phyllobacteriaceae</taxon>
        <taxon>Nitratireductor</taxon>
    </lineage>
</organism>
<evidence type="ECO:0000313" key="2">
    <source>
        <dbReference type="EMBL" id="MVA99145.1"/>
    </source>
</evidence>
<dbReference type="Pfam" id="PF11750">
    <property type="entry name" value="DUF3307"/>
    <property type="match status" value="1"/>
</dbReference>
<evidence type="ECO:0000256" key="1">
    <source>
        <dbReference type="SAM" id="Phobius"/>
    </source>
</evidence>
<gene>
    <name evidence="2" type="ORF">GN330_17995</name>
</gene>
<sequence length="128" mass="13896">MLAFGVLACLQAKHFIADYLLQPRWVIRAKGHFDQPGGYCHAGVHALGSVPALVLAGLGLPLLLVFMAAEFAVHFLIDHAKARHGMKSCKGPDTAAFWAMHGFDQFLHHMTYLAMTAAALRLAVMSVV</sequence>
<keyword evidence="1" id="KW-0472">Membrane</keyword>
<dbReference type="EMBL" id="WPHG01000004">
    <property type="protein sequence ID" value="MVA99145.1"/>
    <property type="molecule type" value="Genomic_DNA"/>
</dbReference>
<accession>A0A844QIL7</accession>
<comment type="caution">
    <text evidence="2">The sequence shown here is derived from an EMBL/GenBank/DDBJ whole genome shotgun (WGS) entry which is preliminary data.</text>
</comment>
<protein>
    <submittedName>
        <fullName evidence="2">DUF3307 domain-containing protein</fullName>
    </submittedName>
</protein>
<feature type="transmembrane region" description="Helical" evidence="1">
    <location>
        <begin position="52"/>
        <end position="77"/>
    </location>
</feature>
<keyword evidence="1" id="KW-0812">Transmembrane</keyword>
<reference evidence="2 3" key="1">
    <citation type="submission" date="2019-12" db="EMBL/GenBank/DDBJ databases">
        <title>Nitratireductor arenosus sp. nov., Isolated from sea sand, Jeju island, South Korea.</title>
        <authorList>
            <person name="Kim W."/>
        </authorList>
    </citation>
    <scope>NUCLEOTIDE SEQUENCE [LARGE SCALE GENOMIC DNA]</scope>
    <source>
        <strain evidence="2 3">CAU 1489</strain>
    </source>
</reference>
<keyword evidence="3" id="KW-1185">Reference proteome</keyword>
<name>A0A844QIL7_9HYPH</name>
<dbReference type="Proteomes" id="UP000463224">
    <property type="component" value="Unassembled WGS sequence"/>
</dbReference>
<proteinExistence type="predicted"/>
<dbReference type="AlphaFoldDB" id="A0A844QIL7"/>
<dbReference type="InterPro" id="IPR021737">
    <property type="entry name" value="Phage_phiKZ_Orf197"/>
</dbReference>